<evidence type="ECO:0000256" key="2">
    <source>
        <dbReference type="ARBA" id="ARBA00007617"/>
    </source>
</evidence>
<evidence type="ECO:0000256" key="1">
    <source>
        <dbReference type="ARBA" id="ARBA00004177"/>
    </source>
</evidence>
<gene>
    <name evidence="9" type="ORF">LTR16_000401</name>
</gene>
<evidence type="ECO:0000256" key="7">
    <source>
        <dbReference type="SAM" id="MobiDB-lite"/>
    </source>
</evidence>
<keyword evidence="10" id="KW-1185">Reference proteome</keyword>
<feature type="domain" description="VPS37 C-terminal" evidence="8">
    <location>
        <begin position="195"/>
        <end position="284"/>
    </location>
</feature>
<feature type="compositionally biased region" description="Polar residues" evidence="7">
    <location>
        <begin position="1"/>
        <end position="23"/>
    </location>
</feature>
<dbReference type="InterPro" id="IPR037202">
    <property type="entry name" value="ESCRT_assembly_dom"/>
</dbReference>
<sequence>MSSFHSIPQSPLPPRSQSHFSFNPSTPPPPPPPKPSALPSGRGTPANGPPLPPPPSGAVLQSYDGHAQEDCSPEQYSKHYDSSNSSAVPPGEGWLPCILENMSYVHDPSIPYNGTLTTVCSTRDLQDLLHRPDLQFALLNAPSTTHPSLSASQQSIKDLLAQNISLATSLQQLESHVNHQRTHTQSRLLALRALEQQYRAKISETEDALRDFSPMALYQRLNGSVQEQEALVKGIEESFLEGGGIASEREVAEFVKRIREARKVGFLRRERRERWDEGRVGGWR</sequence>
<accession>A0ABR0MAX7</accession>
<evidence type="ECO:0000313" key="9">
    <source>
        <dbReference type="EMBL" id="KAK5296651.1"/>
    </source>
</evidence>
<protein>
    <recommendedName>
        <fullName evidence="8">VPS37 C-terminal domain-containing protein</fullName>
    </recommendedName>
</protein>
<evidence type="ECO:0000256" key="5">
    <source>
        <dbReference type="ARBA" id="ARBA00022927"/>
    </source>
</evidence>
<feature type="compositionally biased region" description="Pro residues" evidence="7">
    <location>
        <begin position="25"/>
        <end position="36"/>
    </location>
</feature>
<evidence type="ECO:0000313" key="10">
    <source>
        <dbReference type="Proteomes" id="UP001357485"/>
    </source>
</evidence>
<evidence type="ECO:0000256" key="4">
    <source>
        <dbReference type="ARBA" id="ARBA00022753"/>
    </source>
</evidence>
<name>A0ABR0MAX7_9PEZI</name>
<dbReference type="SUPFAM" id="SSF140111">
    <property type="entry name" value="Endosomal sorting complex assembly domain"/>
    <property type="match status" value="1"/>
</dbReference>
<keyword evidence="3 6" id="KW-0813">Transport</keyword>
<feature type="compositionally biased region" description="Pro residues" evidence="7">
    <location>
        <begin position="47"/>
        <end position="56"/>
    </location>
</feature>
<dbReference type="PANTHER" id="PTHR13678">
    <property type="entry name" value="VACUOLAR PROTEIN SORTING-ASSOCIATED PROTEIN 37"/>
    <property type="match status" value="1"/>
</dbReference>
<organism evidence="9 10">
    <name type="scientific">Cryomyces antarcticus</name>
    <dbReference type="NCBI Taxonomy" id="329879"/>
    <lineage>
        <taxon>Eukaryota</taxon>
        <taxon>Fungi</taxon>
        <taxon>Dikarya</taxon>
        <taxon>Ascomycota</taxon>
        <taxon>Pezizomycotina</taxon>
        <taxon>Dothideomycetes</taxon>
        <taxon>Dothideomycetes incertae sedis</taxon>
        <taxon>Cryomyces</taxon>
    </lineage>
</organism>
<dbReference type="Proteomes" id="UP001357485">
    <property type="component" value="Unassembled WGS sequence"/>
</dbReference>
<dbReference type="EMBL" id="JAVRRA010000009">
    <property type="protein sequence ID" value="KAK5296651.1"/>
    <property type="molecule type" value="Genomic_DNA"/>
</dbReference>
<evidence type="ECO:0000256" key="6">
    <source>
        <dbReference type="PROSITE-ProRule" id="PRU00646"/>
    </source>
</evidence>
<feature type="region of interest" description="Disordered" evidence="7">
    <location>
        <begin position="1"/>
        <end position="87"/>
    </location>
</feature>
<comment type="similarity">
    <text evidence="2">Belongs to the VPS37 family.</text>
</comment>
<dbReference type="Pfam" id="PF07200">
    <property type="entry name" value="Mod_r"/>
    <property type="match status" value="1"/>
</dbReference>
<comment type="subcellular location">
    <subcellularLocation>
        <location evidence="1">Endosome</location>
    </subcellularLocation>
</comment>
<comment type="caution">
    <text evidence="9">The sequence shown here is derived from an EMBL/GenBank/DDBJ whole genome shotgun (WGS) entry which is preliminary data.</text>
</comment>
<dbReference type="PANTHER" id="PTHR13678:SF2">
    <property type="entry name" value="VACUOLAR PROTEIN SORTING-ASSOCIATED PROTEIN 37A"/>
    <property type="match status" value="1"/>
</dbReference>
<dbReference type="InterPro" id="IPR009851">
    <property type="entry name" value="Mod_r"/>
</dbReference>
<proteinExistence type="inferred from homology"/>
<keyword evidence="4" id="KW-0967">Endosome</keyword>
<evidence type="ECO:0000259" key="8">
    <source>
        <dbReference type="PROSITE" id="PS51314"/>
    </source>
</evidence>
<keyword evidence="5 6" id="KW-0653">Protein transport</keyword>
<reference evidence="9 10" key="1">
    <citation type="submission" date="2023-08" db="EMBL/GenBank/DDBJ databases">
        <title>Black Yeasts Isolated from many extreme environments.</title>
        <authorList>
            <person name="Coleine C."/>
            <person name="Stajich J.E."/>
            <person name="Selbmann L."/>
        </authorList>
    </citation>
    <scope>NUCLEOTIDE SEQUENCE [LARGE SCALE GENOMIC DNA]</scope>
    <source>
        <strain evidence="9 10">CCFEE 536</strain>
    </source>
</reference>
<evidence type="ECO:0000256" key="3">
    <source>
        <dbReference type="ARBA" id="ARBA00022448"/>
    </source>
</evidence>
<dbReference type="PROSITE" id="PS51314">
    <property type="entry name" value="VPS37_C"/>
    <property type="match status" value="1"/>
</dbReference>